<name>A0A210Q7F5_MIZYE</name>
<sequence length="116" mass="12849">MKHHKSVGHHVKLVRDDGQLYQYGATESADSERVNRDEDHRPTFRSVRRYNEGRMTSPMCSMPLTTRDGPTERVPLPTVGTVAINPGVPGAHNAIRLFQRVVCMASHQGGTTSSPI</sequence>
<dbReference type="AlphaFoldDB" id="A0A210Q7F5"/>
<evidence type="ECO:0000313" key="2">
    <source>
        <dbReference type="EMBL" id="OWF44668.1"/>
    </source>
</evidence>
<evidence type="ECO:0000256" key="1">
    <source>
        <dbReference type="SAM" id="MobiDB-lite"/>
    </source>
</evidence>
<proteinExistence type="predicted"/>
<reference evidence="2 3" key="1">
    <citation type="journal article" date="2017" name="Nat. Ecol. Evol.">
        <title>Scallop genome provides insights into evolution of bilaterian karyotype and development.</title>
        <authorList>
            <person name="Wang S."/>
            <person name="Zhang J."/>
            <person name="Jiao W."/>
            <person name="Li J."/>
            <person name="Xun X."/>
            <person name="Sun Y."/>
            <person name="Guo X."/>
            <person name="Huan P."/>
            <person name="Dong B."/>
            <person name="Zhang L."/>
            <person name="Hu X."/>
            <person name="Sun X."/>
            <person name="Wang J."/>
            <person name="Zhao C."/>
            <person name="Wang Y."/>
            <person name="Wang D."/>
            <person name="Huang X."/>
            <person name="Wang R."/>
            <person name="Lv J."/>
            <person name="Li Y."/>
            <person name="Zhang Z."/>
            <person name="Liu B."/>
            <person name="Lu W."/>
            <person name="Hui Y."/>
            <person name="Liang J."/>
            <person name="Zhou Z."/>
            <person name="Hou R."/>
            <person name="Li X."/>
            <person name="Liu Y."/>
            <person name="Li H."/>
            <person name="Ning X."/>
            <person name="Lin Y."/>
            <person name="Zhao L."/>
            <person name="Xing Q."/>
            <person name="Dou J."/>
            <person name="Li Y."/>
            <person name="Mao J."/>
            <person name="Guo H."/>
            <person name="Dou H."/>
            <person name="Li T."/>
            <person name="Mu C."/>
            <person name="Jiang W."/>
            <person name="Fu Q."/>
            <person name="Fu X."/>
            <person name="Miao Y."/>
            <person name="Liu J."/>
            <person name="Yu Q."/>
            <person name="Li R."/>
            <person name="Liao H."/>
            <person name="Li X."/>
            <person name="Kong Y."/>
            <person name="Jiang Z."/>
            <person name="Chourrout D."/>
            <person name="Li R."/>
            <person name="Bao Z."/>
        </authorList>
    </citation>
    <scope>NUCLEOTIDE SEQUENCE [LARGE SCALE GENOMIC DNA]</scope>
    <source>
        <strain evidence="2 3">PY_sf001</strain>
    </source>
</reference>
<comment type="caution">
    <text evidence="2">The sequence shown here is derived from an EMBL/GenBank/DDBJ whole genome shotgun (WGS) entry which is preliminary data.</text>
</comment>
<dbReference type="Proteomes" id="UP000242188">
    <property type="component" value="Unassembled WGS sequence"/>
</dbReference>
<organism evidence="2 3">
    <name type="scientific">Mizuhopecten yessoensis</name>
    <name type="common">Japanese scallop</name>
    <name type="synonym">Patinopecten yessoensis</name>
    <dbReference type="NCBI Taxonomy" id="6573"/>
    <lineage>
        <taxon>Eukaryota</taxon>
        <taxon>Metazoa</taxon>
        <taxon>Spiralia</taxon>
        <taxon>Lophotrochozoa</taxon>
        <taxon>Mollusca</taxon>
        <taxon>Bivalvia</taxon>
        <taxon>Autobranchia</taxon>
        <taxon>Pteriomorphia</taxon>
        <taxon>Pectinida</taxon>
        <taxon>Pectinoidea</taxon>
        <taxon>Pectinidae</taxon>
        <taxon>Mizuhopecten</taxon>
    </lineage>
</organism>
<keyword evidence="3" id="KW-1185">Reference proteome</keyword>
<dbReference type="EMBL" id="NEDP02004701">
    <property type="protein sequence ID" value="OWF44668.1"/>
    <property type="molecule type" value="Genomic_DNA"/>
</dbReference>
<gene>
    <name evidence="2" type="ORF">KP79_PYT24046</name>
</gene>
<accession>A0A210Q7F5</accession>
<feature type="compositionally biased region" description="Basic and acidic residues" evidence="1">
    <location>
        <begin position="30"/>
        <end position="42"/>
    </location>
</feature>
<evidence type="ECO:0000313" key="3">
    <source>
        <dbReference type="Proteomes" id="UP000242188"/>
    </source>
</evidence>
<feature type="region of interest" description="Disordered" evidence="1">
    <location>
        <begin position="18"/>
        <end position="76"/>
    </location>
</feature>
<protein>
    <submittedName>
        <fullName evidence="2">Uncharacterized protein</fullName>
    </submittedName>
</protein>